<protein>
    <recommendedName>
        <fullName evidence="4">SCP domain-containing protein</fullName>
    </recommendedName>
</protein>
<feature type="signal peptide" evidence="1">
    <location>
        <begin position="1"/>
        <end position="17"/>
    </location>
</feature>
<organism evidence="2 3">
    <name type="scientific">Ancylostoma ceylanicum</name>
    <dbReference type="NCBI Taxonomy" id="53326"/>
    <lineage>
        <taxon>Eukaryota</taxon>
        <taxon>Metazoa</taxon>
        <taxon>Ecdysozoa</taxon>
        <taxon>Nematoda</taxon>
        <taxon>Chromadorea</taxon>
        <taxon>Rhabditida</taxon>
        <taxon>Rhabditina</taxon>
        <taxon>Rhabditomorpha</taxon>
        <taxon>Strongyloidea</taxon>
        <taxon>Ancylostomatidae</taxon>
        <taxon>Ancylostomatinae</taxon>
        <taxon>Ancylostoma</taxon>
    </lineage>
</organism>
<dbReference type="AlphaFoldDB" id="A0A016VF55"/>
<dbReference type="Proteomes" id="UP000024635">
    <property type="component" value="Unassembled WGS sequence"/>
</dbReference>
<dbReference type="InterPro" id="IPR035109">
    <property type="entry name" value="ASPR"/>
</dbReference>
<sequence length="248" mass="28731">MLSALVVLFLCVGNLLAQEKKWEPISCNDAKENKERDEMRGFILWYHNRFREQGLQKVVSYDCDLEKKARSAFKGAEVDTSKLTKYDVLHVDDELTKGKPTKDYLDRAMEYWYRYEDNFYKAKTNRVGCAYKRDDFFHFVCVYNQLVSRRRPEADTGVNTQDISTCSNSPRLVGNFFSILNEFSEKVVATFDPGDLLEHTKDLLAQQCVSLHSYTYNRSNSSSMPEIGSSFLTLLNFGRELVLNVLEL</sequence>
<proteinExistence type="predicted"/>
<dbReference type="SUPFAM" id="SSF55797">
    <property type="entry name" value="PR-1-like"/>
    <property type="match status" value="1"/>
</dbReference>
<feature type="chain" id="PRO_5001490603" description="SCP domain-containing protein" evidence="1">
    <location>
        <begin position="18"/>
        <end position="248"/>
    </location>
</feature>
<evidence type="ECO:0000256" key="1">
    <source>
        <dbReference type="SAM" id="SignalP"/>
    </source>
</evidence>
<keyword evidence="1" id="KW-0732">Signal</keyword>
<accession>A0A016VF55</accession>
<dbReference type="InterPro" id="IPR035940">
    <property type="entry name" value="CAP_sf"/>
</dbReference>
<gene>
    <name evidence="2" type="primary">Acey_s0010.g1056</name>
    <name evidence="2" type="synonym">ASP-s0010.g1056</name>
    <name evidence="2" type="ORF">Y032_0010g1056</name>
</gene>
<evidence type="ECO:0008006" key="4">
    <source>
        <dbReference type="Google" id="ProtNLM"/>
    </source>
</evidence>
<dbReference type="Pfam" id="PF17641">
    <property type="entry name" value="ASPRs"/>
    <property type="match status" value="1"/>
</dbReference>
<evidence type="ECO:0000313" key="3">
    <source>
        <dbReference type="Proteomes" id="UP000024635"/>
    </source>
</evidence>
<comment type="caution">
    <text evidence="2">The sequence shown here is derived from an EMBL/GenBank/DDBJ whole genome shotgun (WGS) entry which is preliminary data.</text>
</comment>
<name>A0A016VF55_9BILA</name>
<keyword evidence="3" id="KW-1185">Reference proteome</keyword>
<dbReference type="OrthoDB" id="5889021at2759"/>
<dbReference type="EMBL" id="JARK01001346">
    <property type="protein sequence ID" value="EYC26269.1"/>
    <property type="molecule type" value="Genomic_DNA"/>
</dbReference>
<reference evidence="3" key="1">
    <citation type="journal article" date="2015" name="Nat. Genet.">
        <title>The genome and transcriptome of the zoonotic hookworm Ancylostoma ceylanicum identify infection-specific gene families.</title>
        <authorList>
            <person name="Schwarz E.M."/>
            <person name="Hu Y."/>
            <person name="Antoshechkin I."/>
            <person name="Miller M.M."/>
            <person name="Sternberg P.W."/>
            <person name="Aroian R.V."/>
        </authorList>
    </citation>
    <scope>NUCLEOTIDE SEQUENCE</scope>
    <source>
        <strain evidence="3">HY135</strain>
    </source>
</reference>
<evidence type="ECO:0000313" key="2">
    <source>
        <dbReference type="EMBL" id="EYC26269.1"/>
    </source>
</evidence>
<dbReference type="Gene3D" id="3.40.33.10">
    <property type="entry name" value="CAP"/>
    <property type="match status" value="1"/>
</dbReference>